<evidence type="ECO:0000313" key="2">
    <source>
        <dbReference type="Proteomes" id="UP001189429"/>
    </source>
</evidence>
<sequence>MPALSSSGCVFTLPSSCPASFSLSCRVPQTASSPPPPLGCVMGDRGHDGARRLGGAQTFASTATPSQPSVVPPHLAVVEYEKTLQGLDPTAPPEKQAKVALDAAIASGDVEQLRAVLDQIRLHIPQEVATLMMHALRTTAVQDNLVAMQFLLAQITGCPPQQVFELLKYALDGAAARESPGAMDLEGSSARGHGMMDFLLGAAQKVFQGAFPEQFLQLVQHAVGAAARRGNLALLKFLMDHTAAASLPIDYDGVFAAATSSGQAEGLLQEAIKGGADYENVILMLLQSIKNLPHNGESGVGSRQSLKNTAKVQLVRSYKQRDPALFAKLMAAVKTFFPEDLSQASPGGFDGDVSM</sequence>
<organism evidence="1 2">
    <name type="scientific">Prorocentrum cordatum</name>
    <dbReference type="NCBI Taxonomy" id="2364126"/>
    <lineage>
        <taxon>Eukaryota</taxon>
        <taxon>Sar</taxon>
        <taxon>Alveolata</taxon>
        <taxon>Dinophyceae</taxon>
        <taxon>Prorocentrales</taxon>
        <taxon>Prorocentraceae</taxon>
        <taxon>Prorocentrum</taxon>
    </lineage>
</organism>
<accession>A0ABN9XE02</accession>
<keyword evidence="2" id="KW-1185">Reference proteome</keyword>
<protein>
    <submittedName>
        <fullName evidence="1">Uncharacterized protein</fullName>
    </submittedName>
</protein>
<evidence type="ECO:0000313" key="1">
    <source>
        <dbReference type="EMBL" id="CAK0897837.1"/>
    </source>
</evidence>
<reference evidence="1" key="1">
    <citation type="submission" date="2023-10" db="EMBL/GenBank/DDBJ databases">
        <authorList>
            <person name="Chen Y."/>
            <person name="Shah S."/>
            <person name="Dougan E. K."/>
            <person name="Thang M."/>
            <person name="Chan C."/>
        </authorList>
    </citation>
    <scope>NUCLEOTIDE SEQUENCE [LARGE SCALE GENOMIC DNA]</scope>
</reference>
<dbReference type="EMBL" id="CAUYUJ010020392">
    <property type="protein sequence ID" value="CAK0897837.1"/>
    <property type="molecule type" value="Genomic_DNA"/>
</dbReference>
<gene>
    <name evidence="1" type="ORF">PCOR1329_LOCUS75892</name>
</gene>
<dbReference type="Proteomes" id="UP001189429">
    <property type="component" value="Unassembled WGS sequence"/>
</dbReference>
<proteinExistence type="predicted"/>
<name>A0ABN9XE02_9DINO</name>
<comment type="caution">
    <text evidence="1">The sequence shown here is derived from an EMBL/GenBank/DDBJ whole genome shotgun (WGS) entry which is preliminary data.</text>
</comment>